<dbReference type="CDD" id="cd01647">
    <property type="entry name" value="RT_LTR"/>
    <property type="match status" value="1"/>
</dbReference>
<dbReference type="GO" id="GO:0003964">
    <property type="term" value="F:RNA-directed DNA polymerase activity"/>
    <property type="evidence" value="ECO:0007669"/>
    <property type="project" value="UniProtKB-EC"/>
</dbReference>
<keyword evidence="4" id="KW-1185">Reference proteome</keyword>
<evidence type="ECO:0000313" key="4">
    <source>
        <dbReference type="Proteomes" id="UP000887116"/>
    </source>
</evidence>
<dbReference type="Pfam" id="PF00078">
    <property type="entry name" value="RVT_1"/>
    <property type="match status" value="1"/>
</dbReference>
<dbReference type="EC" id="2.7.7.49" evidence="1"/>
<dbReference type="InterPro" id="IPR043502">
    <property type="entry name" value="DNA/RNA_pol_sf"/>
</dbReference>
<reference evidence="3" key="1">
    <citation type="submission" date="2020-07" db="EMBL/GenBank/DDBJ databases">
        <title>Multicomponent nature underlies the extraordinary mechanical properties of spider dragline silk.</title>
        <authorList>
            <person name="Kono N."/>
            <person name="Nakamura H."/>
            <person name="Mori M."/>
            <person name="Yoshida Y."/>
            <person name="Ohtoshi R."/>
            <person name="Malay A.D."/>
            <person name="Moran D.A.P."/>
            <person name="Tomita M."/>
            <person name="Numata K."/>
            <person name="Arakawa K."/>
        </authorList>
    </citation>
    <scope>NUCLEOTIDE SEQUENCE</scope>
</reference>
<accession>A0A8X6HLS6</accession>
<dbReference type="FunFam" id="3.30.420.10:FF:000063">
    <property type="entry name" value="Retrovirus-related Pol polyprotein from transposon 297-like Protein"/>
    <property type="match status" value="1"/>
</dbReference>
<dbReference type="InterPro" id="IPR043128">
    <property type="entry name" value="Rev_trsase/Diguanyl_cyclase"/>
</dbReference>
<dbReference type="Gene3D" id="3.30.70.270">
    <property type="match status" value="1"/>
</dbReference>
<dbReference type="PROSITE" id="PS50994">
    <property type="entry name" value="INTEGRASE"/>
    <property type="match status" value="1"/>
</dbReference>
<dbReference type="SUPFAM" id="SSF56672">
    <property type="entry name" value="DNA/RNA polymerases"/>
    <property type="match status" value="1"/>
</dbReference>
<protein>
    <recommendedName>
        <fullName evidence="1">RNA-directed DNA polymerase</fullName>
        <ecNumber evidence="1">2.7.7.49</ecNumber>
    </recommendedName>
</protein>
<dbReference type="EMBL" id="BMAO01035719">
    <property type="protein sequence ID" value="GFR05539.1"/>
    <property type="molecule type" value="Genomic_DNA"/>
</dbReference>
<dbReference type="GO" id="GO:0015074">
    <property type="term" value="P:DNA integration"/>
    <property type="evidence" value="ECO:0007669"/>
    <property type="project" value="InterPro"/>
</dbReference>
<proteinExistence type="predicted"/>
<feature type="domain" description="Integrase catalytic" evidence="2">
    <location>
        <begin position="439"/>
        <end position="602"/>
    </location>
</feature>
<dbReference type="SUPFAM" id="SSF53098">
    <property type="entry name" value="Ribonuclease H-like"/>
    <property type="match status" value="1"/>
</dbReference>
<dbReference type="OrthoDB" id="2286242at2759"/>
<evidence type="ECO:0000256" key="1">
    <source>
        <dbReference type="ARBA" id="ARBA00012493"/>
    </source>
</evidence>
<dbReference type="InterPro" id="IPR041588">
    <property type="entry name" value="Integrase_H2C2"/>
</dbReference>
<dbReference type="PANTHER" id="PTHR37984:SF5">
    <property type="entry name" value="PROTEIN NYNRIN-LIKE"/>
    <property type="match status" value="1"/>
</dbReference>
<dbReference type="Gene3D" id="3.10.10.10">
    <property type="entry name" value="HIV Type 1 Reverse Transcriptase, subunit A, domain 1"/>
    <property type="match status" value="1"/>
</dbReference>
<dbReference type="GO" id="GO:0042575">
    <property type="term" value="C:DNA polymerase complex"/>
    <property type="evidence" value="ECO:0007669"/>
    <property type="project" value="UniProtKB-ARBA"/>
</dbReference>
<dbReference type="Proteomes" id="UP000887116">
    <property type="component" value="Unassembled WGS sequence"/>
</dbReference>
<sequence length="626" mass="72462">MFASFMFLEIKQEQGEKFTDYYSRLRNAVVECNYGESLDRMLRDKIIQGLLDKALQERLIRETSKKSKTLQEVVSECKAAENSKVQASVMNEKLSVNSLKNFRNYRNQSKNIQKNEVNCKQCGEIHEKKKCPAYGTKCRNCDGRNHWAKMCRTQRNKQKNVAARRVNAIEENCENSETIYIGELKSVNELDTKETNCVWYEKIYVNKNPVMFKLDTGSQVNVIPKSELLKWEEKPAVRKCKTAVLDYSDNRVPILDAKNGFWQLPLDEESSYLTTFCTPWGRYRFLVLSFGLNSAPAEFQKAMDEIYEEDEDINPYFDDIALGSSTVEEHCRLLRRTLLKARKANLKFNELKTQLSQTSVNYLGHVLGQRLVVPVKYRKEILKLLHVSHKGVVSSKIKAREYFYWPNLNRDVEEYVSKSKICQKYQRENQKEILINPEIPGRPWQKVACDFFCLKGKGHLLMIDYLSKYVELKPLNSTTAQSVITVMKSIYATHGIPEDLVSDGGPPINSNLMTNFFREWGIKHHVRPPHFPRANGQIERAVQTVKNSLTKAGKEGKDLYVVLLDYRIQPAKDMPSPAELLMGRNLKSFLPSHPGQLKPTFDVERAREALRKRQIIQNKYANKHIC</sequence>
<evidence type="ECO:0000313" key="3">
    <source>
        <dbReference type="EMBL" id="GFR05539.1"/>
    </source>
</evidence>
<dbReference type="PANTHER" id="PTHR37984">
    <property type="entry name" value="PROTEIN CBG26694"/>
    <property type="match status" value="1"/>
</dbReference>
<name>A0A8X6HLS6_TRICU</name>
<dbReference type="AlphaFoldDB" id="A0A8X6HLS6"/>
<dbReference type="Gene3D" id="3.30.420.10">
    <property type="entry name" value="Ribonuclease H-like superfamily/Ribonuclease H"/>
    <property type="match status" value="1"/>
</dbReference>
<comment type="caution">
    <text evidence="3">The sequence shown here is derived from an EMBL/GenBank/DDBJ whole genome shotgun (WGS) entry which is preliminary data.</text>
</comment>
<dbReference type="GO" id="GO:0003676">
    <property type="term" value="F:nucleic acid binding"/>
    <property type="evidence" value="ECO:0007669"/>
    <property type="project" value="InterPro"/>
</dbReference>
<evidence type="ECO:0000259" key="2">
    <source>
        <dbReference type="PROSITE" id="PS50994"/>
    </source>
</evidence>
<dbReference type="InterPro" id="IPR012337">
    <property type="entry name" value="RNaseH-like_sf"/>
</dbReference>
<dbReference type="InterPro" id="IPR050951">
    <property type="entry name" value="Retrovirus_Pol_polyprotein"/>
</dbReference>
<dbReference type="Pfam" id="PF17921">
    <property type="entry name" value="Integrase_H2C2"/>
    <property type="match status" value="1"/>
</dbReference>
<dbReference type="InterPro" id="IPR000477">
    <property type="entry name" value="RT_dom"/>
</dbReference>
<gene>
    <name evidence="3" type="primary">pol_4216</name>
    <name evidence="3" type="ORF">TNCT_272101</name>
</gene>
<dbReference type="InterPro" id="IPR001584">
    <property type="entry name" value="Integrase_cat-core"/>
</dbReference>
<dbReference type="InterPro" id="IPR036397">
    <property type="entry name" value="RNaseH_sf"/>
</dbReference>
<organism evidence="3 4">
    <name type="scientific">Trichonephila clavata</name>
    <name type="common">Joro spider</name>
    <name type="synonym">Nephila clavata</name>
    <dbReference type="NCBI Taxonomy" id="2740835"/>
    <lineage>
        <taxon>Eukaryota</taxon>
        <taxon>Metazoa</taxon>
        <taxon>Ecdysozoa</taxon>
        <taxon>Arthropoda</taxon>
        <taxon>Chelicerata</taxon>
        <taxon>Arachnida</taxon>
        <taxon>Araneae</taxon>
        <taxon>Araneomorphae</taxon>
        <taxon>Entelegynae</taxon>
        <taxon>Araneoidea</taxon>
        <taxon>Nephilidae</taxon>
        <taxon>Trichonephila</taxon>
    </lineage>
</organism>